<keyword evidence="1" id="KW-1133">Transmembrane helix</keyword>
<feature type="transmembrane region" description="Helical" evidence="1">
    <location>
        <begin position="383"/>
        <end position="408"/>
    </location>
</feature>
<feature type="transmembrane region" description="Helical" evidence="1">
    <location>
        <begin position="12"/>
        <end position="38"/>
    </location>
</feature>
<comment type="caution">
    <text evidence="2">The sequence shown here is derived from an EMBL/GenBank/DDBJ whole genome shotgun (WGS) entry which is preliminary data.</text>
</comment>
<evidence type="ECO:0008006" key="4">
    <source>
        <dbReference type="Google" id="ProtNLM"/>
    </source>
</evidence>
<sequence>MLTKTPTISRNVLKLLAITGIVFFALVVLPLLFCNYVLHLPEYVGAGVALVPFISITICIIRNGGFSDVGGKITGIKYNTRFPLFFHFDADPPKKYRFKEIDQITRIIQPGDVLLRRHDHYIDGLILSQTTYFTHAAIYYGKVGEKENQVIHAVGKTGVSWVDLDKFARCDDIAILRFEIDPRMQQDEIRRPGSTSMSFVAEHRKRAVKKLPDIIPEGRGSVLSNEIVRAFDVRSFIADVVADKSSIISQIGNREITLFDSLKSDLSTDGRLATIPPREEYVTLVLDMANALLGKQYDFEFNFVDFKRLSCVEFVWYCYKSLFPLHQIRRKFFSYFNWVHTLVMVPDLFLKTQFFKLYYSSVHVENKKGRPDSRLRTFVKRRLLHFWVFLGKMVLCQLLLLLIVWALFRMFWPGAIFHLPATQ</sequence>
<organism evidence="2 3">
    <name type="scientific">Niastella soli</name>
    <dbReference type="NCBI Taxonomy" id="2821487"/>
    <lineage>
        <taxon>Bacteria</taxon>
        <taxon>Pseudomonadati</taxon>
        <taxon>Bacteroidota</taxon>
        <taxon>Chitinophagia</taxon>
        <taxon>Chitinophagales</taxon>
        <taxon>Chitinophagaceae</taxon>
        <taxon>Niastella</taxon>
    </lineage>
</organism>
<dbReference type="InterPro" id="IPR024453">
    <property type="entry name" value="Peptidase_C92"/>
</dbReference>
<dbReference type="RefSeq" id="WP_209142940.1">
    <property type="nucleotide sequence ID" value="NZ_JAGHKO010000014.1"/>
</dbReference>
<dbReference type="EMBL" id="JAGHKO010000014">
    <property type="protein sequence ID" value="MBO9204395.1"/>
    <property type="molecule type" value="Genomic_DNA"/>
</dbReference>
<accession>A0ABS3Z2P0</accession>
<feature type="transmembrane region" description="Helical" evidence="1">
    <location>
        <begin position="44"/>
        <end position="61"/>
    </location>
</feature>
<proteinExistence type="predicted"/>
<evidence type="ECO:0000313" key="3">
    <source>
        <dbReference type="Proteomes" id="UP000677244"/>
    </source>
</evidence>
<dbReference type="InterPro" id="IPR038765">
    <property type="entry name" value="Papain-like_cys_pep_sf"/>
</dbReference>
<keyword evidence="3" id="KW-1185">Reference proteome</keyword>
<dbReference type="Gene3D" id="3.90.1720.10">
    <property type="entry name" value="endopeptidase domain like (from Nostoc punctiforme)"/>
    <property type="match status" value="2"/>
</dbReference>
<dbReference type="Proteomes" id="UP000677244">
    <property type="component" value="Unassembled WGS sequence"/>
</dbReference>
<keyword evidence="1" id="KW-0472">Membrane</keyword>
<reference evidence="2 3" key="1">
    <citation type="submission" date="2021-03" db="EMBL/GenBank/DDBJ databases">
        <title>Assistant Professor.</title>
        <authorList>
            <person name="Huq M.A."/>
        </authorList>
    </citation>
    <scope>NUCLEOTIDE SEQUENCE [LARGE SCALE GENOMIC DNA]</scope>
    <source>
        <strain evidence="2 3">MAH-29</strain>
    </source>
</reference>
<name>A0ABS3Z2P0_9BACT</name>
<keyword evidence="1" id="KW-0812">Transmembrane</keyword>
<dbReference type="SUPFAM" id="SSF54001">
    <property type="entry name" value="Cysteine proteinases"/>
    <property type="match status" value="2"/>
</dbReference>
<evidence type="ECO:0000256" key="1">
    <source>
        <dbReference type="SAM" id="Phobius"/>
    </source>
</evidence>
<dbReference type="Pfam" id="PF05708">
    <property type="entry name" value="Peptidase_C92"/>
    <property type="match status" value="1"/>
</dbReference>
<gene>
    <name evidence="2" type="ORF">J7I42_29170</name>
</gene>
<protein>
    <recommendedName>
        <fullName evidence="4">NlpC/P60 domain-containing protein</fullName>
    </recommendedName>
</protein>
<evidence type="ECO:0000313" key="2">
    <source>
        <dbReference type="EMBL" id="MBO9204395.1"/>
    </source>
</evidence>